<dbReference type="EC" id="2.3.2.31" evidence="3"/>
<dbReference type="PROSITE" id="PS50119">
    <property type="entry name" value="ZF_BBOX"/>
    <property type="match status" value="1"/>
</dbReference>
<proteinExistence type="inferred from homology"/>
<feature type="compositionally biased region" description="Polar residues" evidence="12">
    <location>
        <begin position="536"/>
        <end position="574"/>
    </location>
</feature>
<dbReference type="InterPro" id="IPR036443">
    <property type="entry name" value="Znf_RanBP2_sf"/>
</dbReference>
<evidence type="ECO:0000256" key="5">
    <source>
        <dbReference type="ARBA" id="ARBA00022679"/>
    </source>
</evidence>
<feature type="region of interest" description="Disordered" evidence="12">
    <location>
        <begin position="690"/>
        <end position="712"/>
    </location>
</feature>
<feature type="region of interest" description="Disordered" evidence="12">
    <location>
        <begin position="308"/>
        <end position="338"/>
    </location>
</feature>
<dbReference type="InterPro" id="IPR002867">
    <property type="entry name" value="IBR_dom"/>
</dbReference>
<dbReference type="Gene3D" id="6.10.140.1100">
    <property type="match status" value="1"/>
</dbReference>
<dbReference type="CDD" id="cd19815">
    <property type="entry name" value="Bbox1_HOIP"/>
    <property type="match status" value="1"/>
</dbReference>
<dbReference type="Proteomes" id="UP001249851">
    <property type="component" value="Unassembled WGS sequence"/>
</dbReference>
<feature type="compositionally biased region" description="Acidic residues" evidence="12">
    <location>
        <begin position="403"/>
        <end position="414"/>
    </location>
</feature>
<dbReference type="Gene3D" id="2.30.30.380">
    <property type="entry name" value="Zn-finger domain of Sec23/24"/>
    <property type="match status" value="1"/>
</dbReference>
<evidence type="ECO:0000256" key="7">
    <source>
        <dbReference type="ARBA" id="ARBA00022737"/>
    </source>
</evidence>
<feature type="compositionally biased region" description="Basic and acidic residues" evidence="12">
    <location>
        <begin position="1772"/>
        <end position="1783"/>
    </location>
</feature>
<feature type="domain" description="RING-type" evidence="13">
    <location>
        <begin position="1407"/>
        <end position="1455"/>
    </location>
</feature>
<dbReference type="GO" id="GO:0070530">
    <property type="term" value="F:K63-linked polyubiquitin modification-dependent protein binding"/>
    <property type="evidence" value="ECO:0007669"/>
    <property type="project" value="TreeGrafter"/>
</dbReference>
<evidence type="ECO:0000256" key="4">
    <source>
        <dbReference type="ARBA" id="ARBA00017887"/>
    </source>
</evidence>
<evidence type="ECO:0000256" key="3">
    <source>
        <dbReference type="ARBA" id="ARBA00012251"/>
    </source>
</evidence>
<dbReference type="SMART" id="SM00647">
    <property type="entry name" value="IBR"/>
    <property type="match status" value="1"/>
</dbReference>
<evidence type="ECO:0000313" key="17">
    <source>
        <dbReference type="Proteomes" id="UP001249851"/>
    </source>
</evidence>
<dbReference type="EMBL" id="JARQWQ010000067">
    <property type="protein sequence ID" value="KAK2554709.1"/>
    <property type="molecule type" value="Genomic_DNA"/>
</dbReference>
<reference evidence="16" key="2">
    <citation type="journal article" date="2023" name="Science">
        <title>Genomic signatures of disease resistance in endangered staghorn corals.</title>
        <authorList>
            <person name="Vollmer S.V."/>
            <person name="Selwyn J.D."/>
            <person name="Despard B.A."/>
            <person name="Roesel C.L."/>
        </authorList>
    </citation>
    <scope>NUCLEOTIDE SEQUENCE</scope>
    <source>
        <strain evidence="16">K2</strain>
    </source>
</reference>
<feature type="compositionally biased region" description="Acidic residues" evidence="12">
    <location>
        <begin position="1762"/>
        <end position="1771"/>
    </location>
</feature>
<keyword evidence="7" id="KW-0677">Repeat</keyword>
<sequence length="1783" mass="196327">MANIDHSRQENYSSKAARNIGAIQRPFSGTVIGSLQNASSPGRNAQGFIGGSSDALNRPRVIADGDGVFHEGALVSSRSTAHSYGTSGIISPMQRSQELSAQHSGSPVFIVVQRRDNFADTEGETVGLSDDEKGTLLRQKQDAFVQEYHDLTDPTTAKLVRLCGAILNVDVNIEQKYAELDIRRVLEANQEKTHFLHLTQGLGILEKYASNLIKESRPPYWRTVKFTSTLIQVHVAQLIGSRDILSQIGYTQDIADGVAFPASVTEPDVNRLKNLAPDLFFARYEIDALISDTHPFYELKPKIPQGEIQSPVLMRRDVPPSRPQRFPPSQQSALPQAAVVTAPRVAAMLTSTFATDRRSQSPIPAVRRNRGRDPVSSSAEKELKTSSHTNQEPQTSTDKNSDSEEESEYEDAEDGILSCNDSTVVQTNFECRVCGESTAEKFCKDCRDTFCRNCDEVYHKHPSRQHHVRTELLTSTAKRLGSAEQPVKSATTPTRTSETRKQCGPVASPVITATNTNIESRPRPVPAPRRNKAPLPSNQSATQNTATTEPQKGIQSVSHKPQDKSSIWQPTNVSHPADTIRFPLPFHSSVATPITSRAQTRESERQILRPPPFPQAALNKVDEGDNKQVDKGTPASTHPLKPKVPVESKAVREEVAKSSALSCPICFCLNAGDAKTCIFCMNQLPATTQTSDQSLSRLPTPKLPSSQHSMQQSKANASIVSSSGEAVDPDKWECEYCTFHNPKTRRICEVCCKTSSNIPLPVRSAEIPGTQRNFQNMVMQSNVQPMQSIADPLKRVEPQKLQASQEEAALSATKKGREISEQSGIETTSQKFPSSSSSQAEVRSNPSGITIMSEMEAKNQVLRDSGVVLSGQKFPMPQSPMQDGASVPPPAMQGGFPVPQLTKQGGFPVPAPTIQGVFPVPPPTKQGGFPVPQPTKQGGFPVPQPTIQGGFPAPPPTIQGVFPVPPPTKQGGFPVPQPTKQGGFPVPQPTIQGGFPAPPPTIQGVFPVPPPTKQGGFPVPQPTKQGGFPVPQPTIQDGFPAPPPTIQGGFPAPPPTIQGGFPAPPPTIQGGFPMQGGFPLPPPTLQAGFPVPPPSMRTRFPVPSPEVQPGVTVGSEAPAPGPASPPVQQQGFSSAFPQHPPNLATTWSTSFPDESVRRHQEEIYIAGFRYVEWLRKAEKDGFSAEELNIACVLAIDDPEGPIHWLHTSWFDLIHKVMLEVAIPENSQEIGNVSPEEAREALIECTGEVSRATAKCMEIRKKKVKELQKAGVYAKTDCILALDGSKGDTEKAINSLERMAMHPMLQRVLNSCLPNHATPDDVFQVLTRQIDTRSPQDKANFEAIVKDKAQNLDRRIRAVLVEKNVSSWGRAETAIKLIDRDFSVDDSIEAAIYGGDVKQALRYLQQDCPLCLEQKPMSQMVTFLHCQDRVCGECVNKFVTITIKDKNILHLVCPVCGKPENLEDEAVANEYFNHFDILIRGLVDQETHDLFQRKLRDRTLMKEPSFRWCSHCSSGFINEQPGQLKMMCPHCRQHTCFKCKRQWEDQHEGISCEQFEAWKAANDPEFQAAGLAAHLKMNGIVCPRCKFRYDLAKGGCMHFKCAMCPHEFCSGCYKPFINNHNEQCGVSEECQLRGLHAHHPRDCYFYLRDRSPQELQKLLHDNNIAYDTEPPEGQENTSSGEEVAGRAAAAEAPLRCKEYLVVLVNDNLLDPADIMSCDDLKCTVKDHLPLPGKPPRKRVLDENEVALPNIEEDVEDLVNDFIDNEDDDDWEEDIRFDQRDEHSY</sequence>
<feature type="domain" description="RING-type" evidence="15">
    <location>
        <begin position="1403"/>
        <end position="1641"/>
    </location>
</feature>
<dbReference type="InterPro" id="IPR047540">
    <property type="entry name" value="BRcat_RBR_RNF31-like"/>
</dbReference>
<accession>A0AAD9Q535</accession>
<dbReference type="Gene3D" id="1.10.8.10">
    <property type="entry name" value="DNA helicase RuvA subunit, C-terminal domain"/>
    <property type="match status" value="1"/>
</dbReference>
<feature type="compositionally biased region" description="Pro residues" evidence="12">
    <location>
        <begin position="1040"/>
        <end position="1067"/>
    </location>
</feature>
<feature type="region of interest" description="Disordered" evidence="12">
    <location>
        <begin position="1762"/>
        <end position="1783"/>
    </location>
</feature>
<evidence type="ECO:0000256" key="6">
    <source>
        <dbReference type="ARBA" id="ARBA00022723"/>
    </source>
</evidence>
<feature type="region of interest" description="Disordered" evidence="12">
    <location>
        <begin position="33"/>
        <end position="56"/>
    </location>
</feature>
<dbReference type="InterPro" id="IPR036339">
    <property type="entry name" value="PUB-like_dom_sf"/>
</dbReference>
<comment type="similarity">
    <text evidence="2">Belongs to the RBR family.</text>
</comment>
<dbReference type="InterPro" id="IPR047542">
    <property type="entry name" value="Rcat_RBR_RNF31-like"/>
</dbReference>
<keyword evidence="5" id="KW-0808">Transferase</keyword>
<dbReference type="SUPFAM" id="SSF57850">
    <property type="entry name" value="RING/U-box"/>
    <property type="match status" value="3"/>
</dbReference>
<dbReference type="PROSITE" id="PS50089">
    <property type="entry name" value="ZF_RING_2"/>
    <property type="match status" value="1"/>
</dbReference>
<feature type="region of interest" description="Disordered" evidence="12">
    <location>
        <begin position="622"/>
        <end position="642"/>
    </location>
</feature>
<comment type="catalytic activity">
    <reaction evidence="1">
        <text>[E2 ubiquitin-conjugating enzyme]-S-ubiquitinyl-L-cysteine + [acceptor protein]-L-lysine = [E2 ubiquitin-conjugating enzyme]-L-cysteine + [acceptor protein]-N(6)-ubiquitinyl-L-lysine.</text>
        <dbReference type="EC" id="2.3.2.31"/>
    </reaction>
</comment>
<dbReference type="GO" id="GO:0061630">
    <property type="term" value="F:ubiquitin protein ligase activity"/>
    <property type="evidence" value="ECO:0007669"/>
    <property type="project" value="UniProtKB-EC"/>
</dbReference>
<feature type="domain" description="B box-type" evidence="14">
    <location>
        <begin position="426"/>
        <end position="472"/>
    </location>
</feature>
<protein>
    <recommendedName>
        <fullName evidence="4">RanBP-type and C3HC4-type zinc finger-containing protein 1</fullName>
        <ecNumber evidence="3">2.3.2.31</ecNumber>
    </recommendedName>
</protein>
<evidence type="ECO:0000256" key="1">
    <source>
        <dbReference type="ARBA" id="ARBA00001798"/>
    </source>
</evidence>
<dbReference type="InterPro" id="IPR044066">
    <property type="entry name" value="TRIAD_supradom"/>
</dbReference>
<dbReference type="GO" id="GO:0071797">
    <property type="term" value="C:LUBAC complex"/>
    <property type="evidence" value="ECO:0007669"/>
    <property type="project" value="InterPro"/>
</dbReference>
<keyword evidence="17" id="KW-1185">Reference proteome</keyword>
<dbReference type="InterPro" id="IPR047543">
    <property type="entry name" value="Bbox1_RNF31-like"/>
</dbReference>
<dbReference type="Pfam" id="PF22191">
    <property type="entry name" value="IBR_1"/>
    <property type="match status" value="1"/>
</dbReference>
<dbReference type="InterPro" id="IPR026254">
    <property type="entry name" value="RNF31-like"/>
</dbReference>
<dbReference type="Gene3D" id="3.30.40.10">
    <property type="entry name" value="Zinc/RING finger domain, C3HC4 (zinc finger)"/>
    <property type="match status" value="1"/>
</dbReference>
<comment type="caution">
    <text evidence="16">The sequence shown here is derived from an EMBL/GenBank/DDBJ whole genome shotgun (WGS) entry which is preliminary data.</text>
</comment>
<keyword evidence="10" id="KW-0862">Zinc</keyword>
<dbReference type="GO" id="GO:0097039">
    <property type="term" value="P:protein linear polyubiquitination"/>
    <property type="evidence" value="ECO:0007669"/>
    <property type="project" value="TreeGrafter"/>
</dbReference>
<dbReference type="PROSITE" id="PS00518">
    <property type="entry name" value="ZF_RING_1"/>
    <property type="match status" value="1"/>
</dbReference>
<organism evidence="16 17">
    <name type="scientific">Acropora cervicornis</name>
    <name type="common">Staghorn coral</name>
    <dbReference type="NCBI Taxonomy" id="6130"/>
    <lineage>
        <taxon>Eukaryota</taxon>
        <taxon>Metazoa</taxon>
        <taxon>Cnidaria</taxon>
        <taxon>Anthozoa</taxon>
        <taxon>Hexacorallia</taxon>
        <taxon>Scleractinia</taxon>
        <taxon>Astrocoeniina</taxon>
        <taxon>Acroporidae</taxon>
        <taxon>Acropora</taxon>
    </lineage>
</organism>
<name>A0AAD9Q535_ACRCE</name>
<dbReference type="Pfam" id="PF09409">
    <property type="entry name" value="PUB"/>
    <property type="match status" value="1"/>
</dbReference>
<feature type="region of interest" description="Disordered" evidence="12">
    <location>
        <begin position="799"/>
        <end position="844"/>
    </location>
</feature>
<evidence type="ECO:0000256" key="12">
    <source>
        <dbReference type="SAM" id="MobiDB-lite"/>
    </source>
</evidence>
<reference evidence="16" key="1">
    <citation type="journal article" date="2023" name="G3 (Bethesda)">
        <title>Whole genome assembly and annotation of the endangered Caribbean coral Acropora cervicornis.</title>
        <authorList>
            <person name="Selwyn J.D."/>
            <person name="Vollmer S.V."/>
        </authorList>
    </citation>
    <scope>NUCLEOTIDE SEQUENCE</scope>
    <source>
        <strain evidence="16">K2</strain>
    </source>
</reference>
<evidence type="ECO:0000259" key="14">
    <source>
        <dbReference type="PROSITE" id="PS50119"/>
    </source>
</evidence>
<dbReference type="Gene3D" id="1.20.58.2190">
    <property type="match status" value="1"/>
</dbReference>
<dbReference type="InterPro" id="IPR013083">
    <property type="entry name" value="Znf_RING/FYVE/PHD"/>
</dbReference>
<dbReference type="SUPFAM" id="SSF143503">
    <property type="entry name" value="PUG domain-like"/>
    <property type="match status" value="1"/>
</dbReference>
<dbReference type="PANTHER" id="PTHR16004:SF2">
    <property type="entry name" value="E3 UBIQUITIN-PROTEIN LIGASE LUBEL"/>
    <property type="match status" value="1"/>
</dbReference>
<dbReference type="CDD" id="cd20351">
    <property type="entry name" value="Rcat_RBR_HOIP"/>
    <property type="match status" value="1"/>
</dbReference>
<dbReference type="CDD" id="cd20337">
    <property type="entry name" value="BRcat_RBR_HOIP"/>
    <property type="match status" value="1"/>
</dbReference>
<evidence type="ECO:0000256" key="2">
    <source>
        <dbReference type="ARBA" id="ARBA00008278"/>
    </source>
</evidence>
<evidence type="ECO:0000256" key="10">
    <source>
        <dbReference type="ARBA" id="ARBA00022833"/>
    </source>
</evidence>
<dbReference type="PROSITE" id="PS01358">
    <property type="entry name" value="ZF_RANBP2_1"/>
    <property type="match status" value="1"/>
</dbReference>
<evidence type="ECO:0000259" key="15">
    <source>
        <dbReference type="PROSITE" id="PS51873"/>
    </source>
</evidence>
<dbReference type="SMART" id="SM00547">
    <property type="entry name" value="ZnF_RBZ"/>
    <property type="match status" value="2"/>
</dbReference>
<dbReference type="Pfam" id="PF01485">
    <property type="entry name" value="IBR"/>
    <property type="match status" value="1"/>
</dbReference>
<evidence type="ECO:0000313" key="16">
    <source>
        <dbReference type="EMBL" id="KAK2554709.1"/>
    </source>
</evidence>
<dbReference type="PROSITE" id="PS51873">
    <property type="entry name" value="TRIAD"/>
    <property type="match status" value="1"/>
</dbReference>
<feature type="compositionally biased region" description="Polar residues" evidence="12">
    <location>
        <begin position="821"/>
        <end position="844"/>
    </location>
</feature>
<evidence type="ECO:0000256" key="8">
    <source>
        <dbReference type="ARBA" id="ARBA00022771"/>
    </source>
</evidence>
<dbReference type="SUPFAM" id="SSF90209">
    <property type="entry name" value="Ran binding protein zinc finger-like"/>
    <property type="match status" value="1"/>
</dbReference>
<dbReference type="InterPro" id="IPR001841">
    <property type="entry name" value="Znf_RING"/>
</dbReference>
<feature type="region of interest" description="Disordered" evidence="12">
    <location>
        <begin position="351"/>
        <end position="416"/>
    </location>
</feature>
<dbReference type="InterPro" id="IPR000315">
    <property type="entry name" value="Znf_B-box"/>
</dbReference>
<keyword evidence="8 11" id="KW-0863">Zinc-finger</keyword>
<gene>
    <name evidence="16" type="ORF">P5673_023665</name>
</gene>
<dbReference type="PANTHER" id="PTHR16004">
    <property type="entry name" value="RING FINGER PROTEIN 31-RELATED"/>
    <property type="match status" value="1"/>
</dbReference>
<evidence type="ECO:0000259" key="13">
    <source>
        <dbReference type="PROSITE" id="PS50089"/>
    </source>
</evidence>
<dbReference type="InterPro" id="IPR001876">
    <property type="entry name" value="Znf_RanBP2"/>
</dbReference>
<dbReference type="InterPro" id="IPR018997">
    <property type="entry name" value="PUB_domain"/>
</dbReference>
<feature type="region of interest" description="Disordered" evidence="12">
    <location>
        <begin position="1011"/>
        <end position="1149"/>
    </location>
</feature>
<dbReference type="Pfam" id="PF16678">
    <property type="entry name" value="UBA_HOIP"/>
    <property type="match status" value="1"/>
</dbReference>
<evidence type="ECO:0000256" key="9">
    <source>
        <dbReference type="ARBA" id="ARBA00022786"/>
    </source>
</evidence>
<keyword evidence="6" id="KW-0479">Metal-binding</keyword>
<dbReference type="InterPro" id="IPR017907">
    <property type="entry name" value="Znf_RING_CS"/>
</dbReference>
<evidence type="ECO:0000256" key="11">
    <source>
        <dbReference type="PROSITE-ProRule" id="PRU00024"/>
    </source>
</evidence>
<dbReference type="GO" id="GO:0036435">
    <property type="term" value="F:K48-linked polyubiquitin modification-dependent protein binding"/>
    <property type="evidence" value="ECO:0007669"/>
    <property type="project" value="TreeGrafter"/>
</dbReference>
<dbReference type="GO" id="GO:1990450">
    <property type="term" value="F:linear polyubiquitin binding"/>
    <property type="evidence" value="ECO:0007669"/>
    <property type="project" value="TreeGrafter"/>
</dbReference>
<dbReference type="GO" id="GO:0008270">
    <property type="term" value="F:zinc ion binding"/>
    <property type="evidence" value="ECO:0007669"/>
    <property type="project" value="UniProtKB-KW"/>
</dbReference>
<keyword evidence="9" id="KW-0833">Ubl conjugation pathway</keyword>
<feature type="compositionally biased region" description="Polar residues" evidence="12">
    <location>
        <begin position="386"/>
        <end position="398"/>
    </location>
</feature>
<feature type="compositionally biased region" description="Pro residues" evidence="12">
    <location>
        <begin position="1079"/>
        <end position="1095"/>
    </location>
</feature>
<dbReference type="InterPro" id="IPR032065">
    <property type="entry name" value="RNF31-UBA"/>
</dbReference>
<feature type="region of interest" description="Disordered" evidence="12">
    <location>
        <begin position="479"/>
        <end position="579"/>
    </location>
</feature>
<feature type="compositionally biased region" description="Polar residues" evidence="12">
    <location>
        <begin position="33"/>
        <end position="43"/>
    </location>
</feature>